<accession>A0A6M0IJ42</accession>
<dbReference type="SMART" id="SM00507">
    <property type="entry name" value="HNHc"/>
    <property type="match status" value="1"/>
</dbReference>
<dbReference type="EMBL" id="JAAGNZ010000001">
    <property type="protein sequence ID" value="NEU68306.1"/>
    <property type="molecule type" value="Genomic_DNA"/>
</dbReference>
<dbReference type="CDD" id="cd00085">
    <property type="entry name" value="HNHc"/>
    <property type="match status" value="1"/>
</dbReference>
<dbReference type="InterPro" id="IPR003615">
    <property type="entry name" value="HNH_nuc"/>
</dbReference>
<dbReference type="AlphaFoldDB" id="A0A6M0IJ42"/>
<sequence>MSKQLVQHKGLSRTALVRLIRRLDLYEQWKRAVFIRDRFTCQHCGARNGRKRVIEADHIISLTQLVKDNNVGSIEGAAACLALWDIGNGRTLCHTCHEQTESYPIQLRKKKTSYASKSRNSRRGAIKNC</sequence>
<evidence type="ECO:0000259" key="1">
    <source>
        <dbReference type="SMART" id="SM00507"/>
    </source>
</evidence>
<comment type="caution">
    <text evidence="2">The sequence shown here is derived from an EMBL/GenBank/DDBJ whole genome shotgun (WGS) entry which is preliminary data.</text>
</comment>
<dbReference type="Proteomes" id="UP000477386">
    <property type="component" value="Unassembled WGS sequence"/>
</dbReference>
<dbReference type="Gene3D" id="1.10.30.50">
    <property type="match status" value="1"/>
</dbReference>
<dbReference type="RefSeq" id="WP_164040017.1">
    <property type="nucleotide sequence ID" value="NZ_JAAGNZ010000001.1"/>
</dbReference>
<evidence type="ECO:0000313" key="3">
    <source>
        <dbReference type="Proteomes" id="UP000477386"/>
    </source>
</evidence>
<keyword evidence="3" id="KW-1185">Reference proteome</keyword>
<organism evidence="2 3">
    <name type="scientific">Spirosoma agri</name>
    <dbReference type="NCBI Taxonomy" id="1987381"/>
    <lineage>
        <taxon>Bacteria</taxon>
        <taxon>Pseudomonadati</taxon>
        <taxon>Bacteroidota</taxon>
        <taxon>Cytophagia</taxon>
        <taxon>Cytophagales</taxon>
        <taxon>Cytophagaceae</taxon>
        <taxon>Spirosoma</taxon>
    </lineage>
</organism>
<protein>
    <recommendedName>
        <fullName evidence="1">HNH nuclease domain-containing protein</fullName>
    </recommendedName>
</protein>
<name>A0A6M0IJ42_9BACT</name>
<gene>
    <name evidence="2" type="ORF">GK091_15545</name>
</gene>
<evidence type="ECO:0000313" key="2">
    <source>
        <dbReference type="EMBL" id="NEU68306.1"/>
    </source>
</evidence>
<reference evidence="2 3" key="1">
    <citation type="submission" date="2020-02" db="EMBL/GenBank/DDBJ databases">
        <title>Draft genome sequence of two Spirosoma agri KCTC 52727 and Spirosoma terrae KCTC 52035.</title>
        <authorList>
            <person name="Rojas J."/>
            <person name="Ambika Manirajan B."/>
            <person name="Ratering S."/>
            <person name="Suarez C."/>
            <person name="Schnell S."/>
        </authorList>
    </citation>
    <scope>NUCLEOTIDE SEQUENCE [LARGE SCALE GENOMIC DNA]</scope>
    <source>
        <strain evidence="2 3">KCTC 52727</strain>
    </source>
</reference>
<proteinExistence type="predicted"/>
<feature type="domain" description="HNH nuclease" evidence="1">
    <location>
        <begin position="28"/>
        <end position="98"/>
    </location>
</feature>